<keyword evidence="9 12" id="KW-1278">Translocase</keyword>
<feature type="transmembrane region" description="Helical" evidence="12">
    <location>
        <begin position="690"/>
        <end position="713"/>
    </location>
</feature>
<evidence type="ECO:0000256" key="9">
    <source>
        <dbReference type="ARBA" id="ARBA00022967"/>
    </source>
</evidence>
<feature type="transmembrane region" description="Helical" evidence="12">
    <location>
        <begin position="806"/>
        <end position="830"/>
    </location>
</feature>
<dbReference type="GO" id="GO:0005524">
    <property type="term" value="F:ATP binding"/>
    <property type="evidence" value="ECO:0007669"/>
    <property type="project" value="UniProtKB-UniRule"/>
</dbReference>
<name>A0A836CBQ8_9STRA</name>
<sequence>MSDEDVRERMHTARPKDHETAVHNVKEGFVAAVGFTTAEAEELILKWGRNELEEKTKSKWKILLEQFTAPMPIMIWVAILIEGVLQNWPDFAILCALQAINGFVGFYETNKAGNAVAALKASLKPQAHCKRDGKWVTLESALLVPGDLVLLGSGAAVPADCIINDGQIDVDQAALTGESLPVTMGKYDNPKMGSTVTRGEVEATVDATGMNTFFGKTASLIQSVEGMGHLARVLLNIMLVLLGLSFVLCGICLIYLLVNGEDFKEAISFVVVLLVASIPIAMEVVVTTTMALGSRRLSEMNAIVARLAAIEELAGMNMLCSDKTGTLTLNKMVIQEDCPLFAEGITRDNVILHAALAAKWKEPPKDALDTMVLGVADLEKCDAYNQTSYTPFDPTLKRTGAVLTEIATGKEFEVTKGAPHIVLDLCHDRDRIHQAVDFKVMELAERGIRSLAVARTNDQGQWYMMGIMTFLDPPRPDTKRTIERAMEHGVDVKMITGDHAVIARETARQLGMGTNILGCEGLPTLGPNGEIPANLGETLGPTAMGCNGFAQVFPEHKFLIVEALRQKGFKVGMTGDGVNDAPALKKADVGIAVQGATDAARASADIILTSPGLSVVIEAIIISRCIFARMKNFIIYRVACTFQLLLFFFIAVLAMHPADYDDVPSDLPADAPTSSTQTVKEDGKAWPPFWSMPVIALILITVLNDGTIISIAYDHVIPNHRPDDWNLPSIYLISSVLGGIACVSSLALLYMGLDSHNPNSVFAKWGIENVEYEQIVTMMYLKVSLSDFLTLFASRNRGPFWEVKPGKLLMCAFLVAVGLSTTIACTWPFGEGAEKINSQICGLVWIYCLIWFLIQDLGKVLLYKLMFKYNILNINRQTSHVQNYDESHFMDSQHPKKKHHGIGGLSKHRNSSKHMGGEEQKEVETAAAGV</sequence>
<feature type="region of interest" description="Disordered" evidence="13">
    <location>
        <begin position="889"/>
        <end position="930"/>
    </location>
</feature>
<keyword evidence="8 12" id="KW-0460">Magnesium</keyword>
<evidence type="ECO:0000256" key="11">
    <source>
        <dbReference type="ARBA" id="ARBA00023136"/>
    </source>
</evidence>
<dbReference type="GO" id="GO:0008553">
    <property type="term" value="F:P-type proton-exporting transporter activity"/>
    <property type="evidence" value="ECO:0007669"/>
    <property type="project" value="UniProtKB-UniRule"/>
</dbReference>
<dbReference type="SFLD" id="SFLDG00002">
    <property type="entry name" value="C1.7:_P-type_atpase_like"/>
    <property type="match status" value="1"/>
</dbReference>
<dbReference type="FunFam" id="3.40.1110.10:FF:000005">
    <property type="entry name" value="Plasma membrane ATPase"/>
    <property type="match status" value="1"/>
</dbReference>
<dbReference type="PRINTS" id="PR00119">
    <property type="entry name" value="CATATPASE"/>
</dbReference>
<dbReference type="GO" id="GO:0016887">
    <property type="term" value="F:ATP hydrolysis activity"/>
    <property type="evidence" value="ECO:0007669"/>
    <property type="project" value="InterPro"/>
</dbReference>
<feature type="compositionally biased region" description="Basic and acidic residues" evidence="13">
    <location>
        <begin position="915"/>
        <end position="924"/>
    </location>
</feature>
<dbReference type="SMART" id="SM00831">
    <property type="entry name" value="Cation_ATPase_N"/>
    <property type="match status" value="1"/>
</dbReference>
<dbReference type="Gene3D" id="3.40.50.1000">
    <property type="entry name" value="HAD superfamily/HAD-like"/>
    <property type="match status" value="1"/>
</dbReference>
<protein>
    <recommendedName>
        <fullName evidence="12">Plasma membrane ATPase</fullName>
        <ecNumber evidence="12">7.1.2.1</ecNumber>
    </recommendedName>
</protein>
<dbReference type="CDD" id="cd02076">
    <property type="entry name" value="P-type_ATPase_H"/>
    <property type="match status" value="1"/>
</dbReference>
<evidence type="ECO:0000256" key="4">
    <source>
        <dbReference type="ARBA" id="ARBA00022692"/>
    </source>
</evidence>
<evidence type="ECO:0000256" key="5">
    <source>
        <dbReference type="ARBA" id="ARBA00022723"/>
    </source>
</evidence>
<dbReference type="EC" id="7.1.2.1" evidence="12"/>
<evidence type="ECO:0000256" key="6">
    <source>
        <dbReference type="ARBA" id="ARBA00022741"/>
    </source>
</evidence>
<keyword evidence="12" id="KW-0406">Ion transport</keyword>
<dbReference type="Gene3D" id="2.70.150.10">
    <property type="entry name" value="Calcium-transporting ATPase, cytoplasmic transduction domain A"/>
    <property type="match status" value="1"/>
</dbReference>
<dbReference type="FunFam" id="2.70.150.10:FF:000042">
    <property type="entry name" value="Plasma membrane ATPase"/>
    <property type="match status" value="1"/>
</dbReference>
<dbReference type="InterPro" id="IPR036412">
    <property type="entry name" value="HAD-like_sf"/>
</dbReference>
<keyword evidence="10 12" id="KW-1133">Transmembrane helix</keyword>
<keyword evidence="3" id="KW-0597">Phosphoprotein</keyword>
<dbReference type="PANTHER" id="PTHR42861">
    <property type="entry name" value="CALCIUM-TRANSPORTING ATPASE"/>
    <property type="match status" value="1"/>
</dbReference>
<dbReference type="AlphaFoldDB" id="A0A836CBQ8"/>
<evidence type="ECO:0000313" key="15">
    <source>
        <dbReference type="EMBL" id="KAG5179697.1"/>
    </source>
</evidence>
<dbReference type="SUPFAM" id="SSF56784">
    <property type="entry name" value="HAD-like"/>
    <property type="match status" value="1"/>
</dbReference>
<dbReference type="PRINTS" id="PR00120">
    <property type="entry name" value="HATPASE"/>
</dbReference>
<evidence type="ECO:0000256" key="2">
    <source>
        <dbReference type="ARBA" id="ARBA00008804"/>
    </source>
</evidence>
<dbReference type="Pfam" id="PF00702">
    <property type="entry name" value="Hydrolase"/>
    <property type="match status" value="1"/>
</dbReference>
<keyword evidence="4 12" id="KW-0812">Transmembrane</keyword>
<feature type="transmembrane region" description="Helical" evidence="12">
    <location>
        <begin position="725"/>
        <end position="752"/>
    </location>
</feature>
<comment type="subcellular location">
    <subcellularLocation>
        <location evidence="12">Cell membrane</location>
        <topology evidence="12">Multi-pass membrane protein</topology>
    </subcellularLocation>
    <subcellularLocation>
        <location evidence="1">Membrane</location>
        <topology evidence="1">Multi-pass membrane protein</topology>
    </subcellularLocation>
</comment>
<dbReference type="OrthoDB" id="116380at2759"/>
<feature type="domain" description="Cation-transporting P-type ATPase N-terminal" evidence="14">
    <location>
        <begin position="21"/>
        <end position="87"/>
    </location>
</feature>
<dbReference type="FunFam" id="3.40.50.1000:FF:000211">
    <property type="entry name" value="Plasma membrane ATPase"/>
    <property type="match status" value="1"/>
</dbReference>
<keyword evidence="12" id="KW-0813">Transport</keyword>
<dbReference type="Pfam" id="PF00690">
    <property type="entry name" value="Cation_ATPase_N"/>
    <property type="match status" value="1"/>
</dbReference>
<dbReference type="SUPFAM" id="SSF81665">
    <property type="entry name" value="Calcium ATPase, transmembrane domain M"/>
    <property type="match status" value="1"/>
</dbReference>
<dbReference type="InterPro" id="IPR018303">
    <property type="entry name" value="ATPase_P-typ_P_site"/>
</dbReference>
<comment type="catalytic activity">
    <reaction evidence="12">
        <text>ATP + H2O + H(+)(in) = ADP + phosphate + 2 H(+)(out)</text>
        <dbReference type="Rhea" id="RHEA:20852"/>
        <dbReference type="ChEBI" id="CHEBI:15377"/>
        <dbReference type="ChEBI" id="CHEBI:15378"/>
        <dbReference type="ChEBI" id="CHEBI:30616"/>
        <dbReference type="ChEBI" id="CHEBI:43474"/>
        <dbReference type="ChEBI" id="CHEBI:456216"/>
        <dbReference type="EC" id="7.1.2.1"/>
    </reaction>
</comment>
<dbReference type="SUPFAM" id="SSF81653">
    <property type="entry name" value="Calcium ATPase, transduction domain A"/>
    <property type="match status" value="1"/>
</dbReference>
<gene>
    <name evidence="15" type="ORF">JKP88DRAFT_269067</name>
</gene>
<evidence type="ECO:0000256" key="13">
    <source>
        <dbReference type="SAM" id="MobiDB-lite"/>
    </source>
</evidence>
<keyword evidence="16" id="KW-1185">Reference proteome</keyword>
<evidence type="ECO:0000256" key="7">
    <source>
        <dbReference type="ARBA" id="ARBA00022840"/>
    </source>
</evidence>
<dbReference type="InterPro" id="IPR006534">
    <property type="entry name" value="P-type_ATPase_IIIA"/>
</dbReference>
<dbReference type="NCBIfam" id="TIGR01647">
    <property type="entry name" value="ATPase-IIIA_H"/>
    <property type="match status" value="1"/>
</dbReference>
<dbReference type="SFLD" id="SFLDS00003">
    <property type="entry name" value="Haloacid_Dehalogenase"/>
    <property type="match status" value="1"/>
</dbReference>
<keyword evidence="6 12" id="KW-0547">Nucleotide-binding</keyword>
<dbReference type="InterPro" id="IPR059000">
    <property type="entry name" value="ATPase_P-type_domA"/>
</dbReference>
<feature type="transmembrane region" description="Helical" evidence="12">
    <location>
        <begin position="634"/>
        <end position="655"/>
    </location>
</feature>
<evidence type="ECO:0000256" key="1">
    <source>
        <dbReference type="ARBA" id="ARBA00004141"/>
    </source>
</evidence>
<evidence type="ECO:0000256" key="12">
    <source>
        <dbReference type="RuleBase" id="RU362083"/>
    </source>
</evidence>
<feature type="transmembrane region" description="Helical" evidence="12">
    <location>
        <begin position="233"/>
        <end position="257"/>
    </location>
</feature>
<dbReference type="GO" id="GO:0046872">
    <property type="term" value="F:metal ion binding"/>
    <property type="evidence" value="ECO:0007669"/>
    <property type="project" value="UniProtKB-KW"/>
</dbReference>
<reference evidence="15" key="1">
    <citation type="submission" date="2021-02" db="EMBL/GenBank/DDBJ databases">
        <title>First Annotated Genome of the Yellow-green Alga Tribonema minus.</title>
        <authorList>
            <person name="Mahan K.M."/>
        </authorList>
    </citation>
    <scope>NUCLEOTIDE SEQUENCE</scope>
    <source>
        <strain evidence="15">UTEX B ZZ1240</strain>
    </source>
</reference>
<dbReference type="SFLD" id="SFLDF00027">
    <property type="entry name" value="p-type_atpase"/>
    <property type="match status" value="1"/>
</dbReference>
<dbReference type="InterPro" id="IPR004014">
    <property type="entry name" value="ATPase_P-typ_cation-transptr_N"/>
</dbReference>
<feature type="transmembrane region" description="Helical" evidence="12">
    <location>
        <begin position="269"/>
        <end position="292"/>
    </location>
</feature>
<dbReference type="GO" id="GO:0120029">
    <property type="term" value="P:proton export across plasma membrane"/>
    <property type="evidence" value="ECO:0007669"/>
    <property type="project" value="UniProtKB-UniRule"/>
</dbReference>
<keyword evidence="11 12" id="KW-0472">Membrane</keyword>
<feature type="transmembrane region" description="Helical" evidence="12">
    <location>
        <begin position="836"/>
        <end position="854"/>
    </location>
</feature>
<dbReference type="NCBIfam" id="TIGR01494">
    <property type="entry name" value="ATPase_P-type"/>
    <property type="match status" value="2"/>
</dbReference>
<comment type="similarity">
    <text evidence="2 12">Belongs to the cation transport ATPase (P-type) (TC 3.A.3) family. Type IIIA subfamily.</text>
</comment>
<dbReference type="Pfam" id="PF00122">
    <property type="entry name" value="E1-E2_ATPase"/>
    <property type="match status" value="1"/>
</dbReference>
<dbReference type="InterPro" id="IPR023299">
    <property type="entry name" value="ATPase_P-typ_cyto_dom_N"/>
</dbReference>
<dbReference type="InterPro" id="IPR044492">
    <property type="entry name" value="P_typ_ATPase_HD_dom"/>
</dbReference>
<dbReference type="Proteomes" id="UP000664859">
    <property type="component" value="Unassembled WGS sequence"/>
</dbReference>
<dbReference type="InterPro" id="IPR008250">
    <property type="entry name" value="ATPase_P-typ_transduc_dom_A_sf"/>
</dbReference>
<proteinExistence type="inferred from homology"/>
<dbReference type="InterPro" id="IPR023214">
    <property type="entry name" value="HAD_sf"/>
</dbReference>
<dbReference type="InterPro" id="IPR023298">
    <property type="entry name" value="ATPase_P-typ_TM_dom_sf"/>
</dbReference>
<dbReference type="InterPro" id="IPR001757">
    <property type="entry name" value="P_typ_ATPase"/>
</dbReference>
<dbReference type="PROSITE" id="PS00154">
    <property type="entry name" value="ATPASE_E1_E2"/>
    <property type="match status" value="1"/>
</dbReference>
<keyword evidence="7 12" id="KW-0067">ATP-binding</keyword>
<dbReference type="Gene3D" id="1.20.1110.10">
    <property type="entry name" value="Calcium-transporting ATPase, transmembrane domain"/>
    <property type="match status" value="1"/>
</dbReference>
<keyword evidence="12" id="KW-0375">Hydrogen ion transport</keyword>
<feature type="transmembrane region" description="Helical" evidence="12">
    <location>
        <begin position="772"/>
        <end position="794"/>
    </location>
</feature>
<evidence type="ECO:0000259" key="14">
    <source>
        <dbReference type="SMART" id="SM00831"/>
    </source>
</evidence>
<dbReference type="Gene3D" id="3.40.1110.10">
    <property type="entry name" value="Calcium-transporting ATPase, cytoplasmic domain N"/>
    <property type="match status" value="1"/>
</dbReference>
<feature type="compositionally biased region" description="Basic residues" evidence="13">
    <location>
        <begin position="895"/>
        <end position="912"/>
    </location>
</feature>
<evidence type="ECO:0000256" key="10">
    <source>
        <dbReference type="ARBA" id="ARBA00022989"/>
    </source>
</evidence>
<evidence type="ECO:0000313" key="16">
    <source>
        <dbReference type="Proteomes" id="UP000664859"/>
    </source>
</evidence>
<evidence type="ECO:0000256" key="3">
    <source>
        <dbReference type="ARBA" id="ARBA00022553"/>
    </source>
</evidence>
<accession>A0A836CBQ8</accession>
<organism evidence="15 16">
    <name type="scientific">Tribonema minus</name>
    <dbReference type="NCBI Taxonomy" id="303371"/>
    <lineage>
        <taxon>Eukaryota</taxon>
        <taxon>Sar</taxon>
        <taxon>Stramenopiles</taxon>
        <taxon>Ochrophyta</taxon>
        <taxon>PX clade</taxon>
        <taxon>Xanthophyceae</taxon>
        <taxon>Tribonematales</taxon>
        <taxon>Tribonemataceae</taxon>
        <taxon>Tribonema</taxon>
    </lineage>
</organism>
<comment type="caution">
    <text evidence="15">The sequence shown here is derived from an EMBL/GenBank/DDBJ whole genome shotgun (WGS) entry which is preliminary data.</text>
</comment>
<evidence type="ECO:0000256" key="8">
    <source>
        <dbReference type="ARBA" id="ARBA00022842"/>
    </source>
</evidence>
<keyword evidence="5" id="KW-0479">Metal-binding</keyword>
<dbReference type="EMBL" id="JAFCMP010000445">
    <property type="protein sequence ID" value="KAG5179697.1"/>
    <property type="molecule type" value="Genomic_DNA"/>
</dbReference>
<dbReference type="GO" id="GO:0005886">
    <property type="term" value="C:plasma membrane"/>
    <property type="evidence" value="ECO:0007669"/>
    <property type="project" value="UniProtKB-SubCell"/>
</dbReference>